<protein>
    <recommendedName>
        <fullName evidence="3">BTB domain-containing protein</fullName>
    </recommendedName>
</protein>
<evidence type="ECO:0008006" key="3">
    <source>
        <dbReference type="Google" id="ProtNLM"/>
    </source>
</evidence>
<evidence type="ECO:0000313" key="1">
    <source>
        <dbReference type="EMBL" id="KAF6751264.1"/>
    </source>
</evidence>
<dbReference type="Proteomes" id="UP000521943">
    <property type="component" value="Unassembled WGS sequence"/>
</dbReference>
<accession>A0A8H6M2X9</accession>
<dbReference type="OrthoDB" id="9997739at2759"/>
<evidence type="ECO:0000313" key="2">
    <source>
        <dbReference type="Proteomes" id="UP000521943"/>
    </source>
</evidence>
<reference evidence="1 2" key="1">
    <citation type="submission" date="2020-07" db="EMBL/GenBank/DDBJ databases">
        <title>Comparative genomics of pyrophilous fungi reveals a link between fire events and developmental genes.</title>
        <authorList>
            <consortium name="DOE Joint Genome Institute"/>
            <person name="Steindorff A.S."/>
            <person name="Carver A."/>
            <person name="Calhoun S."/>
            <person name="Stillman K."/>
            <person name="Liu H."/>
            <person name="Lipzen A."/>
            <person name="Pangilinan J."/>
            <person name="Labutti K."/>
            <person name="Bruns T.D."/>
            <person name="Grigoriev I.V."/>
        </authorList>
    </citation>
    <scope>NUCLEOTIDE SEQUENCE [LARGE SCALE GENOMIC DNA]</scope>
    <source>
        <strain evidence="1 2">CBS 144469</strain>
    </source>
</reference>
<feature type="non-terminal residue" evidence="1">
    <location>
        <position position="255"/>
    </location>
</feature>
<sequence>MGTMYKLFVFTNEAGWVIYQQSGSRSYCILSLSCLTPSTSCPFEITLKMPAPSTESKKQTPLNGDSGPKSPAQICCSKEYYMPDGDVWALVKSDTYCRFHSYWTRNATNFYESFLEPGKKLEKDALPGTGPEKAIIIRNATIQEFERFLWVFYNKKYDDYSEASLEDWFTILRLSHEWGYEDVKAMALRYIKGRAEEIPDLVDRIVLYEKYSLPSDTILPMYMTLCTREEFPTDTECSKLGDTRALQIHRARERL</sequence>
<dbReference type="EMBL" id="JACGCI010000051">
    <property type="protein sequence ID" value="KAF6751264.1"/>
    <property type="molecule type" value="Genomic_DNA"/>
</dbReference>
<dbReference type="AlphaFoldDB" id="A0A8H6M2X9"/>
<proteinExistence type="predicted"/>
<gene>
    <name evidence="1" type="ORF">DFP72DRAFT_1137717</name>
</gene>
<keyword evidence="2" id="KW-1185">Reference proteome</keyword>
<organism evidence="1 2">
    <name type="scientific">Ephemerocybe angulata</name>
    <dbReference type="NCBI Taxonomy" id="980116"/>
    <lineage>
        <taxon>Eukaryota</taxon>
        <taxon>Fungi</taxon>
        <taxon>Dikarya</taxon>
        <taxon>Basidiomycota</taxon>
        <taxon>Agaricomycotina</taxon>
        <taxon>Agaricomycetes</taxon>
        <taxon>Agaricomycetidae</taxon>
        <taxon>Agaricales</taxon>
        <taxon>Agaricineae</taxon>
        <taxon>Psathyrellaceae</taxon>
        <taxon>Ephemerocybe</taxon>
    </lineage>
</organism>
<name>A0A8H6M2X9_9AGAR</name>
<comment type="caution">
    <text evidence="1">The sequence shown here is derived from an EMBL/GenBank/DDBJ whole genome shotgun (WGS) entry which is preliminary data.</text>
</comment>